<name>A0A4Q2UUM0_9BACT</name>
<accession>A0A4Q2UUM0</accession>
<reference evidence="1 2" key="1">
    <citation type="submission" date="2019-01" db="EMBL/GenBank/DDBJ databases">
        <title>Spirosoma flava sp. nov., a propanil-degrading bacterium isolated from herbicide-contaminated soil.</title>
        <authorList>
            <person name="Zhang L."/>
            <person name="Jiang J.-D."/>
        </authorList>
    </citation>
    <scope>NUCLEOTIDE SEQUENCE [LARGE SCALE GENOMIC DNA]</scope>
    <source>
        <strain evidence="1 2">TY50</strain>
    </source>
</reference>
<proteinExistence type="predicted"/>
<sequence>MEKAKNSVVVNHLKLIIIALLLFLAFQQAQILDEADSCQCWSQIDEIQDDINEIKDRLGI</sequence>
<evidence type="ECO:0000313" key="2">
    <source>
        <dbReference type="Proteomes" id="UP000290407"/>
    </source>
</evidence>
<dbReference type="RefSeq" id="WP_129600571.1">
    <property type="nucleotide sequence ID" value="NZ_SBLB01000001.1"/>
</dbReference>
<keyword evidence="2" id="KW-1185">Reference proteome</keyword>
<gene>
    <name evidence="1" type="ORF">EQG79_05885</name>
</gene>
<organism evidence="1 2">
    <name type="scientific">Spirosoma sordidisoli</name>
    <dbReference type="NCBI Taxonomy" id="2502893"/>
    <lineage>
        <taxon>Bacteria</taxon>
        <taxon>Pseudomonadati</taxon>
        <taxon>Bacteroidota</taxon>
        <taxon>Cytophagia</taxon>
        <taxon>Cytophagales</taxon>
        <taxon>Cytophagaceae</taxon>
        <taxon>Spirosoma</taxon>
    </lineage>
</organism>
<dbReference type="EMBL" id="SBLB01000001">
    <property type="protein sequence ID" value="RYC71661.1"/>
    <property type="molecule type" value="Genomic_DNA"/>
</dbReference>
<comment type="caution">
    <text evidence="1">The sequence shown here is derived from an EMBL/GenBank/DDBJ whole genome shotgun (WGS) entry which is preliminary data.</text>
</comment>
<protein>
    <submittedName>
        <fullName evidence="1">Uncharacterized protein</fullName>
    </submittedName>
</protein>
<dbReference type="Proteomes" id="UP000290407">
    <property type="component" value="Unassembled WGS sequence"/>
</dbReference>
<dbReference type="AlphaFoldDB" id="A0A4Q2UUM0"/>
<evidence type="ECO:0000313" key="1">
    <source>
        <dbReference type="EMBL" id="RYC71661.1"/>
    </source>
</evidence>